<dbReference type="Pfam" id="PF19843">
    <property type="entry name" value="DUF6318"/>
    <property type="match status" value="1"/>
</dbReference>
<name>A0A975M6F6_9MICC</name>
<evidence type="ECO:0000313" key="4">
    <source>
        <dbReference type="Proteomes" id="UP000676885"/>
    </source>
</evidence>
<feature type="compositionally biased region" description="Low complexity" evidence="1">
    <location>
        <begin position="38"/>
        <end position="72"/>
    </location>
</feature>
<proteinExistence type="predicted"/>
<dbReference type="AlphaFoldDB" id="A0A975M6F6"/>
<dbReference type="RefSeq" id="WP_210230151.1">
    <property type="nucleotide sequence ID" value="NZ_CP076022.1"/>
</dbReference>
<evidence type="ECO:0000259" key="2">
    <source>
        <dbReference type="Pfam" id="PF19843"/>
    </source>
</evidence>
<accession>A0A975M6F6</accession>
<dbReference type="Proteomes" id="UP000676885">
    <property type="component" value="Chromosome"/>
</dbReference>
<evidence type="ECO:0000313" key="3">
    <source>
        <dbReference type="EMBL" id="QWC10843.1"/>
    </source>
</evidence>
<sequence length="228" mass="24083">MIHERVRAWSGFAVVRVGALGVAAVLVLGGCSGDGEPGAEAAEASSSASPSSGATASASAPSSPTQAPTLAAYKPASAEGPAENVPLPVMPELAKQESKEGLEAFARHWYALINYGYETGEAGPVKAVSGESCNICANYYPQLETAFVDDDWMGGGQVETRSVKSDFVVTPEGRYQVLIQISQQSMDFYSPGEYLGTREISSLDLGVQMIEATYRDGEWFADDVVKIQ</sequence>
<organism evidence="3 4">
    <name type="scientific">Arthrobacter jiangjiafuii</name>
    <dbReference type="NCBI Taxonomy" id="2817475"/>
    <lineage>
        <taxon>Bacteria</taxon>
        <taxon>Bacillati</taxon>
        <taxon>Actinomycetota</taxon>
        <taxon>Actinomycetes</taxon>
        <taxon>Micrococcales</taxon>
        <taxon>Micrococcaceae</taxon>
        <taxon>Arthrobacter</taxon>
    </lineage>
</organism>
<feature type="domain" description="DUF6318" evidence="2">
    <location>
        <begin position="72"/>
        <end position="222"/>
    </location>
</feature>
<dbReference type="EMBL" id="CP076022">
    <property type="protein sequence ID" value="QWC10843.1"/>
    <property type="molecule type" value="Genomic_DNA"/>
</dbReference>
<evidence type="ECO:0000256" key="1">
    <source>
        <dbReference type="SAM" id="MobiDB-lite"/>
    </source>
</evidence>
<dbReference type="InterPro" id="IPR046281">
    <property type="entry name" value="DUF6318"/>
</dbReference>
<dbReference type="PROSITE" id="PS51257">
    <property type="entry name" value="PROKAR_LIPOPROTEIN"/>
    <property type="match status" value="1"/>
</dbReference>
<reference evidence="3 4" key="1">
    <citation type="submission" date="2021-05" db="EMBL/GenBank/DDBJ databases">
        <title>Novel species in genus Arthrobacter.</title>
        <authorList>
            <person name="Zhang G."/>
        </authorList>
    </citation>
    <scope>NUCLEOTIDE SEQUENCE [LARGE SCALE GENOMIC DNA]</scope>
    <source>
        <strain evidence="4">zg-ZUI227</strain>
    </source>
</reference>
<feature type="region of interest" description="Disordered" evidence="1">
    <location>
        <begin position="36"/>
        <end position="84"/>
    </location>
</feature>
<keyword evidence="4" id="KW-1185">Reference proteome</keyword>
<gene>
    <name evidence="3" type="ORF">KKR91_04295</name>
</gene>
<dbReference type="KEGG" id="ajg:KKR91_04295"/>
<protein>
    <recommendedName>
        <fullName evidence="2">DUF6318 domain-containing protein</fullName>
    </recommendedName>
</protein>